<reference evidence="2" key="1">
    <citation type="journal article" date="2014" name="Int. J. Syst. Evol. Microbiol.">
        <title>Complete genome sequence of Corynebacterium casei LMG S-19264T (=DSM 44701T), isolated from a smear-ripened cheese.</title>
        <authorList>
            <consortium name="US DOE Joint Genome Institute (JGI-PGF)"/>
            <person name="Walter F."/>
            <person name="Albersmeier A."/>
            <person name="Kalinowski J."/>
            <person name="Ruckert C."/>
        </authorList>
    </citation>
    <scope>NUCLEOTIDE SEQUENCE</scope>
    <source>
        <strain evidence="2">JCM 4988</strain>
    </source>
</reference>
<reference evidence="2" key="2">
    <citation type="submission" date="2020-09" db="EMBL/GenBank/DDBJ databases">
        <authorList>
            <person name="Sun Q."/>
            <person name="Ohkuma M."/>
        </authorList>
    </citation>
    <scope>NUCLEOTIDE SEQUENCE</scope>
    <source>
        <strain evidence="2">JCM 4988</strain>
    </source>
</reference>
<feature type="region of interest" description="Disordered" evidence="1">
    <location>
        <begin position="1"/>
        <end position="42"/>
    </location>
</feature>
<evidence type="ECO:0000256" key="1">
    <source>
        <dbReference type="SAM" id="MobiDB-lite"/>
    </source>
</evidence>
<dbReference type="RefSeq" id="WP_268247165.1">
    <property type="nucleotide sequence ID" value="NZ_BMWG01000001.1"/>
</dbReference>
<accession>A0A918PMN5</accession>
<sequence>MDQSKSQIAAQAGSVNTDSEELIDPSVVVRSEDVEEEGPFTI</sequence>
<dbReference type="EMBL" id="BMWG01000001">
    <property type="protein sequence ID" value="GGZ14934.1"/>
    <property type="molecule type" value="Genomic_DNA"/>
</dbReference>
<dbReference type="AlphaFoldDB" id="A0A918PMN5"/>
<proteinExistence type="predicted"/>
<keyword evidence="3" id="KW-1185">Reference proteome</keyword>
<organism evidence="2 3">
    <name type="scientific">Streptomyces inusitatus</name>
    <dbReference type="NCBI Taxonomy" id="68221"/>
    <lineage>
        <taxon>Bacteria</taxon>
        <taxon>Bacillati</taxon>
        <taxon>Actinomycetota</taxon>
        <taxon>Actinomycetes</taxon>
        <taxon>Kitasatosporales</taxon>
        <taxon>Streptomycetaceae</taxon>
        <taxon>Streptomyces</taxon>
    </lineage>
</organism>
<name>A0A918PMN5_9ACTN</name>
<feature type="compositionally biased region" description="Acidic residues" evidence="1">
    <location>
        <begin position="33"/>
        <end position="42"/>
    </location>
</feature>
<comment type="caution">
    <text evidence="2">The sequence shown here is derived from an EMBL/GenBank/DDBJ whole genome shotgun (WGS) entry which is preliminary data.</text>
</comment>
<evidence type="ECO:0000313" key="3">
    <source>
        <dbReference type="Proteomes" id="UP000630936"/>
    </source>
</evidence>
<feature type="compositionally biased region" description="Polar residues" evidence="1">
    <location>
        <begin position="1"/>
        <end position="17"/>
    </location>
</feature>
<protein>
    <submittedName>
        <fullName evidence="2">Uncharacterized protein</fullName>
    </submittedName>
</protein>
<dbReference type="Proteomes" id="UP000630936">
    <property type="component" value="Unassembled WGS sequence"/>
</dbReference>
<evidence type="ECO:0000313" key="2">
    <source>
        <dbReference type="EMBL" id="GGZ14934.1"/>
    </source>
</evidence>
<gene>
    <name evidence="2" type="ORF">GCM10010387_03990</name>
</gene>